<dbReference type="EMBL" id="BAAACZ010000018">
    <property type="protein sequence ID" value="GAA0466428.1"/>
    <property type="molecule type" value="Genomic_DNA"/>
</dbReference>
<dbReference type="Gene3D" id="3.30.70.1440">
    <property type="entry name" value="Multidrug efflux transporter AcrB pore domain"/>
    <property type="match status" value="1"/>
</dbReference>
<gene>
    <name evidence="2" type="ORF">GCM10008935_22930</name>
</gene>
<dbReference type="PRINTS" id="PR00702">
    <property type="entry name" value="ACRIFLAVINRP"/>
</dbReference>
<keyword evidence="3" id="KW-1185">Reference proteome</keyword>
<keyword evidence="1" id="KW-0812">Transmembrane</keyword>
<comment type="caution">
    <text evidence="2">The sequence shown here is derived from an EMBL/GenBank/DDBJ whole genome shotgun (WGS) entry which is preliminary data.</text>
</comment>
<feature type="transmembrane region" description="Helical" evidence="1">
    <location>
        <begin position="888"/>
        <end position="909"/>
    </location>
</feature>
<sequence>MDWLKFIIQRKILVGLLVAFIVMVGSYAVTKLDRELLPTIDMNGAIVEVMAGDMPASEVENSITNTLESQLQGIDGVDGTYSTTNVGQTTIQVAFEGSDGDDIYNEIESIAHESALENHNIQDVFAFRMSTDQDYEFFLDISGDDLAELSTFATEILEPRLDRLPEVNNISLDGLFEQELVIEFNREDVNEHGVEIDQIINIINTTNDESVLGELKDDDDSPTLRWDTQLESAQEVENLQIPSQNGYVSLDELANISVQPSQNTSYVWKDGAKDFIFIQIGRVPNVTQIEMASAVRSEIENVHQEGLVDGFEVNELVAQADYVENSLDGVTQNILIGGALALAVLLLFLRNIRATFIIGLTIPTSILLTFTAMWLFDYSFNMLTLIALGLGVGMMIDSSIVILESIYRKKEQGFEKLEAVMKGIKEVATAVIASMLTTIVVFLPIGLLGGDVGQFMIILSFVVAATLISSVVVSFTLIPTLAERFLNVKDSQKNKQDGLILRNYGNIITKIVKRKRNSLAVIAIFILMFVGSLFLVTRVPMAIMPDMLDRYAEIMIDVEPGLSEEEQDELAQELNDSLSSIQDVESNYLMEYSGIYFLMINMTKDDEITREQDEVNEEIFTTLRELSDSQPINSVQDAMTGGGGVQPVQINLEGDEFDQLLTISEDFIDELEGIDGIVDARSSIDRTSVEEVIDIDEDAVLDAGLTVNQVKQFIEQSFMHMNVGEMSINNSDIPISVRWSDTTTTQSDFLDLAITTLDGNEDLSNFIELNQVEVPNQISRIDGDRFASITADTEGRDLGSINRDVQSLIDDYNAPDGYSLSVAGDLEQQQELMQEMLIIIGISIFLVYLVMAVQFNHLFHPLIIMSVIPMTIVGVILGLFITQQELSVLSAMGIVMLIGIVLNNAILFIDRTNQLRRSNYSVETALVEAGKNRIRPIFMTSLTTVGGMLPLALATGAGGNYQAPMATVIIAGLLFSTLITLILIPAVYKLFTFKRAKAGKKRRRRRNNQTQLDESQAVS</sequence>
<dbReference type="InterPro" id="IPR027463">
    <property type="entry name" value="AcrB_DN_DC_subdom"/>
</dbReference>
<dbReference type="Gene3D" id="3.30.70.1320">
    <property type="entry name" value="Multidrug efflux transporter AcrB pore domain like"/>
    <property type="match status" value="1"/>
</dbReference>
<feature type="transmembrane region" description="Helical" evidence="1">
    <location>
        <begin position="427"/>
        <end position="449"/>
    </location>
</feature>
<dbReference type="SUPFAM" id="SSF82714">
    <property type="entry name" value="Multidrug efflux transporter AcrB TolC docking domain, DN and DC subdomains"/>
    <property type="match status" value="2"/>
</dbReference>
<feature type="transmembrane region" description="Helical" evidence="1">
    <location>
        <begin position="519"/>
        <end position="537"/>
    </location>
</feature>
<dbReference type="PANTHER" id="PTHR32063">
    <property type="match status" value="1"/>
</dbReference>
<evidence type="ECO:0000313" key="3">
    <source>
        <dbReference type="Proteomes" id="UP001500740"/>
    </source>
</evidence>
<dbReference type="Gene3D" id="3.30.2090.10">
    <property type="entry name" value="Multidrug efflux transporter AcrB TolC docking domain, DN and DC subdomains"/>
    <property type="match status" value="2"/>
</dbReference>
<dbReference type="Gene3D" id="1.20.1640.10">
    <property type="entry name" value="Multidrug efflux transporter AcrB transmembrane domain"/>
    <property type="match status" value="2"/>
</dbReference>
<feature type="transmembrane region" description="Helical" evidence="1">
    <location>
        <begin position="382"/>
        <end position="406"/>
    </location>
</feature>
<proteinExistence type="predicted"/>
<dbReference type="SUPFAM" id="SSF82866">
    <property type="entry name" value="Multidrug efflux transporter AcrB transmembrane domain"/>
    <property type="match status" value="2"/>
</dbReference>
<evidence type="ECO:0000256" key="1">
    <source>
        <dbReference type="SAM" id="Phobius"/>
    </source>
</evidence>
<feature type="transmembrane region" description="Helical" evidence="1">
    <location>
        <begin position="330"/>
        <end position="349"/>
    </location>
</feature>
<dbReference type="InterPro" id="IPR001036">
    <property type="entry name" value="Acrflvin-R"/>
</dbReference>
<dbReference type="Gene3D" id="3.30.70.1430">
    <property type="entry name" value="Multidrug efflux transporter AcrB pore domain"/>
    <property type="match status" value="2"/>
</dbReference>
<feature type="transmembrane region" description="Helical" evidence="1">
    <location>
        <begin position="455"/>
        <end position="478"/>
    </location>
</feature>
<protein>
    <submittedName>
        <fullName evidence="2">Efflux RND transporter permease subunit</fullName>
    </submittedName>
</protein>
<dbReference type="SUPFAM" id="SSF82693">
    <property type="entry name" value="Multidrug efflux transporter AcrB pore domain, PN1, PN2, PC1 and PC2 subdomains"/>
    <property type="match status" value="1"/>
</dbReference>
<dbReference type="RefSeq" id="WP_343783692.1">
    <property type="nucleotide sequence ID" value="NZ_BAAACZ010000018.1"/>
</dbReference>
<feature type="transmembrane region" description="Helical" evidence="1">
    <location>
        <begin position="937"/>
        <end position="959"/>
    </location>
</feature>
<keyword evidence="1" id="KW-0472">Membrane</keyword>
<organism evidence="2 3">
    <name type="scientific">Alkalibacillus silvisoli</name>
    <dbReference type="NCBI Taxonomy" id="392823"/>
    <lineage>
        <taxon>Bacteria</taxon>
        <taxon>Bacillati</taxon>
        <taxon>Bacillota</taxon>
        <taxon>Bacilli</taxon>
        <taxon>Bacillales</taxon>
        <taxon>Bacillaceae</taxon>
        <taxon>Alkalibacillus</taxon>
    </lineage>
</organism>
<dbReference type="Proteomes" id="UP001500740">
    <property type="component" value="Unassembled WGS sequence"/>
</dbReference>
<keyword evidence="1" id="KW-1133">Transmembrane helix</keyword>
<reference evidence="3" key="1">
    <citation type="journal article" date="2019" name="Int. J. Syst. Evol. Microbiol.">
        <title>The Global Catalogue of Microorganisms (GCM) 10K type strain sequencing project: providing services to taxonomists for standard genome sequencing and annotation.</title>
        <authorList>
            <consortium name="The Broad Institute Genomics Platform"/>
            <consortium name="The Broad Institute Genome Sequencing Center for Infectious Disease"/>
            <person name="Wu L."/>
            <person name="Ma J."/>
        </authorList>
    </citation>
    <scope>NUCLEOTIDE SEQUENCE [LARGE SCALE GENOMIC DNA]</scope>
    <source>
        <strain evidence="3">JCM 14193</strain>
    </source>
</reference>
<dbReference type="Pfam" id="PF00873">
    <property type="entry name" value="ACR_tran"/>
    <property type="match status" value="1"/>
</dbReference>
<feature type="transmembrane region" description="Helical" evidence="1">
    <location>
        <begin position="862"/>
        <end position="882"/>
    </location>
</feature>
<feature type="transmembrane region" description="Helical" evidence="1">
    <location>
        <begin position="836"/>
        <end position="855"/>
    </location>
</feature>
<evidence type="ECO:0000313" key="2">
    <source>
        <dbReference type="EMBL" id="GAA0466428.1"/>
    </source>
</evidence>
<accession>A0ABP3K063</accession>
<feature type="transmembrane region" description="Helical" evidence="1">
    <location>
        <begin position="356"/>
        <end position="376"/>
    </location>
</feature>
<name>A0ABP3K063_9BACI</name>
<feature type="transmembrane region" description="Helical" evidence="1">
    <location>
        <begin position="12"/>
        <end position="29"/>
    </location>
</feature>
<dbReference type="PANTHER" id="PTHR32063:SF0">
    <property type="entry name" value="SWARMING MOTILITY PROTEIN SWRC"/>
    <property type="match status" value="1"/>
</dbReference>
<feature type="transmembrane region" description="Helical" evidence="1">
    <location>
        <begin position="965"/>
        <end position="991"/>
    </location>
</feature>